<dbReference type="GO" id="GO:0003681">
    <property type="term" value="F:bent DNA binding"/>
    <property type="evidence" value="ECO:0007669"/>
    <property type="project" value="TreeGrafter"/>
</dbReference>
<dbReference type="Pfam" id="PF00816">
    <property type="entry name" value="Histone_HNS"/>
    <property type="match status" value="1"/>
</dbReference>
<dbReference type="GO" id="GO:0000976">
    <property type="term" value="F:transcription cis-regulatory region binding"/>
    <property type="evidence" value="ECO:0007669"/>
    <property type="project" value="TreeGrafter"/>
</dbReference>
<dbReference type="GeneID" id="69706668"/>
<dbReference type="EMBL" id="JAFNAA010000004">
    <property type="protein sequence ID" value="MBO1107692.1"/>
    <property type="molecule type" value="Genomic_DNA"/>
</dbReference>
<evidence type="ECO:0000256" key="2">
    <source>
        <dbReference type="ARBA" id="ARBA00010610"/>
    </source>
</evidence>
<proteinExistence type="inferred from homology"/>
<dbReference type="GO" id="GO:0003680">
    <property type="term" value="F:minor groove of adenine-thymine-rich DNA binding"/>
    <property type="evidence" value="ECO:0007669"/>
    <property type="project" value="TreeGrafter"/>
</dbReference>
<comment type="caution">
    <text evidence="7">The sequence shown here is derived from an EMBL/GenBank/DDBJ whole genome shotgun (WGS) entry which is preliminary data.</text>
</comment>
<evidence type="ECO:0000313" key="7">
    <source>
        <dbReference type="EMBL" id="MBO1107692.1"/>
    </source>
</evidence>
<dbReference type="GO" id="GO:0046983">
    <property type="term" value="F:protein dimerization activity"/>
    <property type="evidence" value="ECO:0007669"/>
    <property type="project" value="InterPro"/>
</dbReference>
<dbReference type="InterPro" id="IPR027444">
    <property type="entry name" value="H-NS_C_dom"/>
</dbReference>
<name>A0A1A9AY79_PLESH</name>
<feature type="domain" description="DNA-binding protein H-NS-like C-terminal" evidence="6">
    <location>
        <begin position="88"/>
        <end position="135"/>
    </location>
</feature>
<comment type="subcellular location">
    <subcellularLocation>
        <location evidence="1">Cytoplasm</location>
        <location evidence="1">Nucleoid</location>
    </subcellularLocation>
</comment>
<dbReference type="RefSeq" id="WP_010863794.1">
    <property type="nucleotide sequence ID" value="NZ_CP027852.1"/>
</dbReference>
<dbReference type="GO" id="GO:0009295">
    <property type="term" value="C:nucleoid"/>
    <property type="evidence" value="ECO:0007669"/>
    <property type="project" value="UniProtKB-SubCell"/>
</dbReference>
<keyword evidence="4 5" id="KW-0238">DNA-binding</keyword>
<evidence type="ECO:0000256" key="5">
    <source>
        <dbReference type="PIRNR" id="PIRNR002096"/>
    </source>
</evidence>
<comment type="similarity">
    <text evidence="2 5">Belongs to the histone-like protein H-NS family.</text>
</comment>
<sequence length="138" mass="15892">MSQEIISLFKNIRSLRAFAREVDLETLESVLEKLTVVVEERREELSTLKAQEEERARKLEQYREMLKEDGIDLNDLLDIVAKEPAKKQGKRAPRAPKYEYLDENGEVKTWTGQGRTPSVIAKALEKGESLDTFLIKTL</sequence>
<dbReference type="GO" id="GO:0032993">
    <property type="term" value="C:protein-DNA complex"/>
    <property type="evidence" value="ECO:0007669"/>
    <property type="project" value="TreeGrafter"/>
</dbReference>
<keyword evidence="3" id="KW-0963">Cytoplasm</keyword>
<evidence type="ECO:0000256" key="1">
    <source>
        <dbReference type="ARBA" id="ARBA00004453"/>
    </source>
</evidence>
<dbReference type="PANTHER" id="PTHR38097:SF2">
    <property type="entry name" value="DNA-BINDING PROTEIN STPA"/>
    <property type="match status" value="1"/>
</dbReference>
<dbReference type="SUPFAM" id="SSF81273">
    <property type="entry name" value="H-NS histone-like proteins"/>
    <property type="match status" value="2"/>
</dbReference>
<dbReference type="PIRSF" id="PIRSF002096">
    <property type="entry name" value="HnS"/>
    <property type="match status" value="1"/>
</dbReference>
<accession>A0A1A9AY79</accession>
<dbReference type="GO" id="GO:0001217">
    <property type="term" value="F:DNA-binding transcription repressor activity"/>
    <property type="evidence" value="ECO:0007669"/>
    <property type="project" value="TreeGrafter"/>
</dbReference>
<dbReference type="GO" id="GO:0030527">
    <property type="term" value="F:structural constituent of chromatin"/>
    <property type="evidence" value="ECO:0007669"/>
    <property type="project" value="InterPro"/>
</dbReference>
<reference evidence="7" key="1">
    <citation type="submission" date="2021-03" db="EMBL/GenBank/DDBJ databases">
        <title>Plesiomonas shigelloides zfcc0051, isolated from zebrafish feces.</title>
        <authorList>
            <person name="Vanderhoek Z."/>
            <person name="Gaulke C."/>
        </authorList>
    </citation>
    <scope>NUCLEOTIDE SEQUENCE</scope>
    <source>
        <strain evidence="7">Zfcc0051</strain>
    </source>
</reference>
<dbReference type="Pfam" id="PF22470">
    <property type="entry name" value="Histone_HNS_N"/>
    <property type="match status" value="1"/>
</dbReference>
<evidence type="ECO:0000259" key="6">
    <source>
        <dbReference type="SMART" id="SM00528"/>
    </source>
</evidence>
<dbReference type="Gene3D" id="1.10.287.1050">
    <property type="entry name" value="H-NS histone-like proteins"/>
    <property type="match status" value="1"/>
</dbReference>
<dbReference type="PANTHER" id="PTHR38097">
    <property type="match status" value="1"/>
</dbReference>
<organism evidence="7 8">
    <name type="scientific">Plesiomonas shigelloides</name>
    <name type="common">Aeromonas shigelloides</name>
    <dbReference type="NCBI Taxonomy" id="703"/>
    <lineage>
        <taxon>Bacteria</taxon>
        <taxon>Pseudomonadati</taxon>
        <taxon>Pseudomonadota</taxon>
        <taxon>Gammaproteobacteria</taxon>
        <taxon>Enterobacterales</taxon>
        <taxon>Enterobacteriaceae</taxon>
        <taxon>Plesiomonas</taxon>
    </lineage>
</organism>
<dbReference type="InterPro" id="IPR054180">
    <property type="entry name" value="H-NS-like_N"/>
</dbReference>
<evidence type="ECO:0000256" key="4">
    <source>
        <dbReference type="ARBA" id="ARBA00023125"/>
    </source>
</evidence>
<dbReference type="AlphaFoldDB" id="A0A1A9AY79"/>
<evidence type="ECO:0000313" key="8">
    <source>
        <dbReference type="Proteomes" id="UP000664658"/>
    </source>
</evidence>
<dbReference type="GO" id="GO:0005829">
    <property type="term" value="C:cytosol"/>
    <property type="evidence" value="ECO:0007669"/>
    <property type="project" value="TreeGrafter"/>
</dbReference>
<gene>
    <name evidence="7" type="ORF">J2R62_05555</name>
</gene>
<dbReference type="FunFam" id="4.10.430.10:FF:000001">
    <property type="entry name" value="DNA-binding protein"/>
    <property type="match status" value="1"/>
</dbReference>
<protein>
    <recommendedName>
        <fullName evidence="5">DNA-binding protein</fullName>
    </recommendedName>
</protein>
<evidence type="ECO:0000256" key="3">
    <source>
        <dbReference type="ARBA" id="ARBA00022490"/>
    </source>
</evidence>
<dbReference type="InterPro" id="IPR037150">
    <property type="entry name" value="H-NS_C_dom_sf"/>
</dbReference>
<dbReference type="InterPro" id="IPR027454">
    <property type="entry name" value="Histone_HNS_N"/>
</dbReference>
<dbReference type="Proteomes" id="UP000664658">
    <property type="component" value="Unassembled WGS sequence"/>
</dbReference>
<dbReference type="Gene3D" id="4.10.430.10">
    <property type="entry name" value="Histone-like protein H-NS, C-terminal domain"/>
    <property type="match status" value="1"/>
</dbReference>
<dbReference type="SMART" id="SM00528">
    <property type="entry name" value="HNS"/>
    <property type="match status" value="1"/>
</dbReference>
<dbReference type="InterPro" id="IPR001801">
    <property type="entry name" value="Histone_HNS"/>
</dbReference>
<dbReference type="KEGG" id="pshi:SAMEA2665130_1690"/>